<keyword evidence="1" id="KW-0732">Signal</keyword>
<protein>
    <submittedName>
        <fullName evidence="2">Uncharacterized protein</fullName>
    </submittedName>
</protein>
<sequence length="203" mass="23592">MLQENDMKKIVLLFMALLFSACSVVSPSQTLPFARYFSISLDHNISTVNMQKDVTIMVALPKGLVYTNEIFYKKDGIVNTYAYHFWQDNLNLLIKNFLETSLENTKIFKAVLNQDSLAKTDFILESKVNVLEQDFINNEESIAKFGISLTLINMNDKNIVASRYFYYEKKLDESEPELLMQVYNEIFSQFNQDLNSWMGQILE</sequence>
<feature type="signal peptide" evidence="1">
    <location>
        <begin position="1"/>
        <end position="27"/>
    </location>
</feature>
<accession>A0A5C7E2A4</accession>
<dbReference type="Proteomes" id="UP000321629">
    <property type="component" value="Unassembled WGS sequence"/>
</dbReference>
<dbReference type="AlphaFoldDB" id="A0A5C7E2A4"/>
<evidence type="ECO:0000313" key="2">
    <source>
        <dbReference type="EMBL" id="TXE88051.1"/>
    </source>
</evidence>
<evidence type="ECO:0000313" key="3">
    <source>
        <dbReference type="Proteomes" id="UP000321629"/>
    </source>
</evidence>
<organism evidence="2 3">
    <name type="scientific">Campylobacter volucris</name>
    <dbReference type="NCBI Taxonomy" id="1031542"/>
    <lineage>
        <taxon>Bacteria</taxon>
        <taxon>Pseudomonadati</taxon>
        <taxon>Campylobacterota</taxon>
        <taxon>Epsilonproteobacteria</taxon>
        <taxon>Campylobacterales</taxon>
        <taxon>Campylobacteraceae</taxon>
        <taxon>Campylobacter</taxon>
    </lineage>
</organism>
<name>A0A5C7E2A4_9BACT</name>
<reference evidence="2 3" key="1">
    <citation type="submission" date="2019-07" db="EMBL/GenBank/DDBJ databases">
        <title>Rapid identification of Enteric Bacteria from Whole Genome Sequences (WGS) using Average Nucleotide Identity (ANI).</title>
        <authorList>
            <person name="Lane C."/>
        </authorList>
    </citation>
    <scope>NUCLEOTIDE SEQUENCE [LARGE SCALE GENOMIC DNA]</scope>
    <source>
        <strain evidence="2 3">2016D-0084</strain>
    </source>
</reference>
<dbReference type="Gene3D" id="3.40.50.10610">
    <property type="entry name" value="ABC-type transport auxiliary lipoprotein component"/>
    <property type="match status" value="1"/>
</dbReference>
<proteinExistence type="predicted"/>
<gene>
    <name evidence="2" type="ORF">FPD38_04225</name>
</gene>
<feature type="chain" id="PRO_5022847858" evidence="1">
    <location>
        <begin position="28"/>
        <end position="203"/>
    </location>
</feature>
<evidence type="ECO:0000256" key="1">
    <source>
        <dbReference type="SAM" id="SignalP"/>
    </source>
</evidence>
<comment type="caution">
    <text evidence="2">The sequence shown here is derived from an EMBL/GenBank/DDBJ whole genome shotgun (WGS) entry which is preliminary data.</text>
</comment>
<dbReference type="EMBL" id="VOWJ01000023">
    <property type="protein sequence ID" value="TXE88051.1"/>
    <property type="molecule type" value="Genomic_DNA"/>
</dbReference>
<dbReference type="SUPFAM" id="SSF159594">
    <property type="entry name" value="XCC0632-like"/>
    <property type="match status" value="1"/>
</dbReference>